<gene>
    <name evidence="5" type="ORF">PG991_013888</name>
</gene>
<name>A0ABR1R853_9PEZI</name>
<dbReference type="InterPro" id="IPR050783">
    <property type="entry name" value="Oxylipin_biosynth_metab"/>
</dbReference>
<dbReference type="PRINTS" id="PR00457">
    <property type="entry name" value="ANPEROXIDASE"/>
</dbReference>
<evidence type="ECO:0000313" key="6">
    <source>
        <dbReference type="Proteomes" id="UP001396898"/>
    </source>
</evidence>
<evidence type="ECO:0000256" key="1">
    <source>
        <dbReference type="ARBA" id="ARBA00022723"/>
    </source>
</evidence>
<dbReference type="PANTHER" id="PTHR11903:SF37">
    <property type="entry name" value="PSI-PRODUCING OXYGENASE A"/>
    <property type="match status" value="1"/>
</dbReference>
<organism evidence="5 6">
    <name type="scientific">Apiospora marii</name>
    <dbReference type="NCBI Taxonomy" id="335849"/>
    <lineage>
        <taxon>Eukaryota</taxon>
        <taxon>Fungi</taxon>
        <taxon>Dikarya</taxon>
        <taxon>Ascomycota</taxon>
        <taxon>Pezizomycotina</taxon>
        <taxon>Sordariomycetes</taxon>
        <taxon>Xylariomycetidae</taxon>
        <taxon>Amphisphaeriales</taxon>
        <taxon>Apiosporaceae</taxon>
        <taxon>Apiospora</taxon>
    </lineage>
</organism>
<evidence type="ECO:0000256" key="2">
    <source>
        <dbReference type="ARBA" id="ARBA00022964"/>
    </source>
</evidence>
<evidence type="ECO:0000256" key="3">
    <source>
        <dbReference type="ARBA" id="ARBA00023002"/>
    </source>
</evidence>
<sequence length="521" mass="58879">MSRTIPAEVVSSYWAAGAYPRSIHPDFPARTRLPEPDLVFDTLLARGVAVRDNPSQISSPFLHFAALISIDRSESQHLSETENRGRRRLRLTPLYGRTSAQESTVRMFSNGLLKGDMFASSEAWRELPGVRILLVMFNRFHNYIAGGLSAYGYPATIKRLEIESNSLTAAERDEALYQMARRITCRLYINIILNDYLRTFLGINRTDKKWTMEPKSLSRLCISQNNNTARSVLCDTHEAAMDLTFESWWKSAISEKDNSYMSRQQSSTFKAGSSDIEIAQEFRRSVQEIASAFSPNRVPISLRDSQIRTIARAPELELPSLNELRHMMGLPIYKKIEDINSCPLVTAKLRSLYSHPDEIELYPGMVAEQPPPKTMFATAILGRRLWTGSTVAHAILRDTVALIRDDPFYTEEWSSNDVTNWGFREPASDKAVNFGCVMHKLILRAFPKHFAPNSAYAHFPFVIPEGNRVILARLGSDASYSFEASPRMLPKRAILGLETVAGFTSPLRVTDPSKLISWKMS</sequence>
<evidence type="ECO:0000256" key="4">
    <source>
        <dbReference type="ARBA" id="ARBA00023004"/>
    </source>
</evidence>
<keyword evidence="2" id="KW-0223">Dioxygenase</keyword>
<reference evidence="5 6" key="1">
    <citation type="submission" date="2023-01" db="EMBL/GenBank/DDBJ databases">
        <title>Analysis of 21 Apiospora genomes using comparative genomics revels a genus with tremendous synthesis potential of carbohydrate active enzymes and secondary metabolites.</title>
        <authorList>
            <person name="Sorensen T."/>
        </authorList>
    </citation>
    <scope>NUCLEOTIDE SEQUENCE [LARGE SCALE GENOMIC DNA]</scope>
    <source>
        <strain evidence="5 6">CBS 20057</strain>
    </source>
</reference>
<dbReference type="InterPro" id="IPR019791">
    <property type="entry name" value="Haem_peroxidase_animal"/>
</dbReference>
<dbReference type="SUPFAM" id="SSF48113">
    <property type="entry name" value="Heme-dependent peroxidases"/>
    <property type="match status" value="1"/>
</dbReference>
<dbReference type="Pfam" id="PF03098">
    <property type="entry name" value="An_peroxidase"/>
    <property type="match status" value="1"/>
</dbReference>
<dbReference type="Gene3D" id="1.10.640.10">
    <property type="entry name" value="Haem peroxidase domain superfamily, animal type"/>
    <property type="match status" value="1"/>
</dbReference>
<evidence type="ECO:0000313" key="5">
    <source>
        <dbReference type="EMBL" id="KAK8001666.1"/>
    </source>
</evidence>
<protein>
    <submittedName>
        <fullName evidence="5">Uncharacterized protein</fullName>
    </submittedName>
</protein>
<accession>A0ABR1R853</accession>
<dbReference type="InterPro" id="IPR037120">
    <property type="entry name" value="Haem_peroxidase_sf_animal"/>
</dbReference>
<dbReference type="Proteomes" id="UP001396898">
    <property type="component" value="Unassembled WGS sequence"/>
</dbReference>
<keyword evidence="3" id="KW-0560">Oxidoreductase</keyword>
<comment type="caution">
    <text evidence="5">The sequence shown here is derived from an EMBL/GenBank/DDBJ whole genome shotgun (WGS) entry which is preliminary data.</text>
</comment>
<proteinExistence type="predicted"/>
<dbReference type="InterPro" id="IPR010255">
    <property type="entry name" value="Haem_peroxidase_sf"/>
</dbReference>
<keyword evidence="4" id="KW-0408">Iron</keyword>
<dbReference type="PANTHER" id="PTHR11903">
    <property type="entry name" value="PROSTAGLANDIN G/H SYNTHASE"/>
    <property type="match status" value="1"/>
</dbReference>
<keyword evidence="6" id="KW-1185">Reference proteome</keyword>
<dbReference type="EMBL" id="JAQQWI010000018">
    <property type="protein sequence ID" value="KAK8001666.1"/>
    <property type="molecule type" value="Genomic_DNA"/>
</dbReference>
<dbReference type="PROSITE" id="PS50292">
    <property type="entry name" value="PEROXIDASE_3"/>
    <property type="match status" value="1"/>
</dbReference>
<keyword evidence="1" id="KW-0479">Metal-binding</keyword>